<accession>A0A545T702</accession>
<evidence type="ECO:0000256" key="2">
    <source>
        <dbReference type="ARBA" id="ARBA00022729"/>
    </source>
</evidence>
<dbReference type="SUPFAM" id="SSF53850">
    <property type="entry name" value="Periplasmic binding protein-like II"/>
    <property type="match status" value="1"/>
</dbReference>
<evidence type="ECO:0000256" key="1">
    <source>
        <dbReference type="ARBA" id="ARBA00010333"/>
    </source>
</evidence>
<name>A0A545T702_9GAMM</name>
<dbReference type="Pfam" id="PF00497">
    <property type="entry name" value="SBP_bac_3"/>
    <property type="match status" value="1"/>
</dbReference>
<comment type="caution">
    <text evidence="4">The sequence shown here is derived from an EMBL/GenBank/DDBJ whole genome shotgun (WGS) entry which is preliminary data.</text>
</comment>
<evidence type="ECO:0000313" key="4">
    <source>
        <dbReference type="EMBL" id="TQV73000.1"/>
    </source>
</evidence>
<sequence length="281" mass="32115">MANEKNTGTGLRLLFSILFYCFLAIVLPSPSASGKPFSANSPQPQNCQLKYGWNQWPPLQYVNNNQEVKGIQIEFVKAIVESLGCELTLVERSWNEVINGIENGDIDFTANASVTTARKSYAYFSLPYRKDLFSIWVKREDKALYSRNTLAEFKQTKVKLGLIKNQYYGPLVESLKSDPSFSQNITLFDTNNALLASFINSEIDAMIEDPFVMAYRKRVEKIDSHLSRVPIDFLGSEVGFMFSKKTTTAEFVNRFNLKMRELKDSNVFQSIWLDPELVDKF</sequence>
<dbReference type="InterPro" id="IPR001638">
    <property type="entry name" value="Solute-binding_3/MltF_N"/>
</dbReference>
<evidence type="ECO:0000259" key="3">
    <source>
        <dbReference type="SMART" id="SM00062"/>
    </source>
</evidence>
<dbReference type="Gene3D" id="3.40.190.10">
    <property type="entry name" value="Periplasmic binding protein-like II"/>
    <property type="match status" value="2"/>
</dbReference>
<evidence type="ECO:0000313" key="5">
    <source>
        <dbReference type="Proteomes" id="UP000317839"/>
    </source>
</evidence>
<feature type="domain" description="Solute-binding protein family 3/N-terminal" evidence="3">
    <location>
        <begin position="48"/>
        <end position="276"/>
    </location>
</feature>
<reference evidence="4 5" key="1">
    <citation type="submission" date="2019-06" db="EMBL/GenBank/DDBJ databases">
        <title>Draft genome of Aliikangiella marina GYP-15.</title>
        <authorList>
            <person name="Wang G."/>
        </authorList>
    </citation>
    <scope>NUCLEOTIDE SEQUENCE [LARGE SCALE GENOMIC DNA]</scope>
    <source>
        <strain evidence="4 5">GYP-15</strain>
    </source>
</reference>
<dbReference type="SMART" id="SM00062">
    <property type="entry name" value="PBPb"/>
    <property type="match status" value="1"/>
</dbReference>
<protein>
    <submittedName>
        <fullName evidence="4">Amino acid ABC transporter substrate-binding protein</fullName>
    </submittedName>
</protein>
<keyword evidence="2" id="KW-0732">Signal</keyword>
<comment type="similarity">
    <text evidence="1">Belongs to the bacterial solute-binding protein 3 family.</text>
</comment>
<organism evidence="4 5">
    <name type="scientific">Aliikangiella marina</name>
    <dbReference type="NCBI Taxonomy" id="1712262"/>
    <lineage>
        <taxon>Bacteria</taxon>
        <taxon>Pseudomonadati</taxon>
        <taxon>Pseudomonadota</taxon>
        <taxon>Gammaproteobacteria</taxon>
        <taxon>Oceanospirillales</taxon>
        <taxon>Pleioneaceae</taxon>
        <taxon>Aliikangiella</taxon>
    </lineage>
</organism>
<dbReference type="OrthoDB" id="9768183at2"/>
<proteinExistence type="inferred from homology"/>
<gene>
    <name evidence="4" type="ORF">FLL45_16185</name>
</gene>
<dbReference type="PANTHER" id="PTHR35936:SF38">
    <property type="entry name" value="GLUTAMINE-BINDING PERIPLASMIC PROTEIN"/>
    <property type="match status" value="1"/>
</dbReference>
<dbReference type="PANTHER" id="PTHR35936">
    <property type="entry name" value="MEMBRANE-BOUND LYTIC MUREIN TRANSGLYCOSYLASE F"/>
    <property type="match status" value="1"/>
</dbReference>
<keyword evidence="5" id="KW-1185">Reference proteome</keyword>
<dbReference type="AlphaFoldDB" id="A0A545T702"/>
<dbReference type="Proteomes" id="UP000317839">
    <property type="component" value="Unassembled WGS sequence"/>
</dbReference>
<dbReference type="EMBL" id="VIKR01000004">
    <property type="protein sequence ID" value="TQV73000.1"/>
    <property type="molecule type" value="Genomic_DNA"/>
</dbReference>